<feature type="domain" description="Phosphatidylglycerol lysyltransferase C-terminal" evidence="8">
    <location>
        <begin position="254"/>
        <end position="552"/>
    </location>
</feature>
<evidence type="ECO:0000256" key="4">
    <source>
        <dbReference type="ARBA" id="ARBA00022989"/>
    </source>
</evidence>
<dbReference type="RefSeq" id="WP_344660308.1">
    <property type="nucleotide sequence ID" value="NZ_BAAAQM010000039.1"/>
</dbReference>
<dbReference type="Pfam" id="PF16995">
    <property type="entry name" value="tRNA-synt_2_TM"/>
    <property type="match status" value="1"/>
</dbReference>
<dbReference type="Pfam" id="PF09924">
    <property type="entry name" value="LPG_synthase_C"/>
    <property type="match status" value="1"/>
</dbReference>
<dbReference type="EMBL" id="BAAAQM010000039">
    <property type="protein sequence ID" value="GAA1987615.1"/>
    <property type="molecule type" value="Genomic_DNA"/>
</dbReference>
<feature type="domain" description="Lysyl-tRNA synthetase N-terminal transmembrane region" evidence="9">
    <location>
        <begin position="16"/>
        <end position="235"/>
    </location>
</feature>
<name>A0ABP5DYF9_9ACTN</name>
<feature type="compositionally biased region" description="Basic and acidic residues" evidence="6">
    <location>
        <begin position="614"/>
        <end position="666"/>
    </location>
</feature>
<evidence type="ECO:0000259" key="8">
    <source>
        <dbReference type="Pfam" id="PF09924"/>
    </source>
</evidence>
<feature type="compositionally biased region" description="Acidic residues" evidence="6">
    <location>
        <begin position="600"/>
        <end position="613"/>
    </location>
</feature>
<keyword evidence="11" id="KW-1185">Reference proteome</keyword>
<keyword evidence="4 7" id="KW-1133">Transmembrane helix</keyword>
<feature type="transmembrane region" description="Helical" evidence="7">
    <location>
        <begin position="217"/>
        <end position="235"/>
    </location>
</feature>
<gene>
    <name evidence="10" type="ORF">GCM10009838_57970</name>
</gene>
<feature type="region of interest" description="Disordered" evidence="6">
    <location>
        <begin position="598"/>
        <end position="666"/>
    </location>
</feature>
<keyword evidence="5 7" id="KW-0472">Membrane</keyword>
<dbReference type="Proteomes" id="UP001499854">
    <property type="component" value="Unassembled WGS sequence"/>
</dbReference>
<evidence type="ECO:0000256" key="7">
    <source>
        <dbReference type="SAM" id="Phobius"/>
    </source>
</evidence>
<dbReference type="InterPro" id="IPR051211">
    <property type="entry name" value="PG_lysyltransferase"/>
</dbReference>
<dbReference type="PANTHER" id="PTHR34697:SF2">
    <property type="entry name" value="PHOSPHATIDYLGLYCEROL LYSYLTRANSFERASE"/>
    <property type="match status" value="1"/>
</dbReference>
<proteinExistence type="predicted"/>
<feature type="transmembrane region" description="Helical" evidence="7">
    <location>
        <begin position="84"/>
        <end position="109"/>
    </location>
</feature>
<evidence type="ECO:0000313" key="10">
    <source>
        <dbReference type="EMBL" id="GAA1987615.1"/>
    </source>
</evidence>
<dbReference type="InterPro" id="IPR024320">
    <property type="entry name" value="LPG_synthase_C"/>
</dbReference>
<comment type="caution">
    <text evidence="10">The sequence shown here is derived from an EMBL/GenBank/DDBJ whole genome shotgun (WGS) entry which is preliminary data.</text>
</comment>
<evidence type="ECO:0000313" key="11">
    <source>
        <dbReference type="Proteomes" id="UP001499854"/>
    </source>
</evidence>
<comment type="subcellular location">
    <subcellularLocation>
        <location evidence="1">Cell membrane</location>
        <topology evidence="1">Multi-pass membrane protein</topology>
    </subcellularLocation>
</comment>
<dbReference type="PANTHER" id="PTHR34697">
    <property type="entry name" value="PHOSPHATIDYLGLYCEROL LYSYLTRANSFERASE"/>
    <property type="match status" value="1"/>
</dbReference>
<dbReference type="InterPro" id="IPR031553">
    <property type="entry name" value="tRNA-synt_2_TM"/>
</dbReference>
<reference evidence="11" key="1">
    <citation type="journal article" date="2019" name="Int. J. Syst. Evol. Microbiol.">
        <title>The Global Catalogue of Microorganisms (GCM) 10K type strain sequencing project: providing services to taxonomists for standard genome sequencing and annotation.</title>
        <authorList>
            <consortium name="The Broad Institute Genomics Platform"/>
            <consortium name="The Broad Institute Genome Sequencing Center for Infectious Disease"/>
            <person name="Wu L."/>
            <person name="Ma J."/>
        </authorList>
    </citation>
    <scope>NUCLEOTIDE SEQUENCE [LARGE SCALE GENOMIC DNA]</scope>
    <source>
        <strain evidence="11">JCM 16013</strain>
    </source>
</reference>
<evidence type="ECO:0000256" key="5">
    <source>
        <dbReference type="ARBA" id="ARBA00023136"/>
    </source>
</evidence>
<keyword evidence="3 7" id="KW-0812">Transmembrane</keyword>
<feature type="transmembrane region" description="Helical" evidence="7">
    <location>
        <begin position="51"/>
        <end position="77"/>
    </location>
</feature>
<evidence type="ECO:0000256" key="3">
    <source>
        <dbReference type="ARBA" id="ARBA00022692"/>
    </source>
</evidence>
<evidence type="ECO:0000256" key="6">
    <source>
        <dbReference type="SAM" id="MobiDB-lite"/>
    </source>
</evidence>
<evidence type="ECO:0000259" key="9">
    <source>
        <dbReference type="Pfam" id="PF16995"/>
    </source>
</evidence>
<feature type="transmembrane region" description="Helical" evidence="7">
    <location>
        <begin position="150"/>
        <end position="176"/>
    </location>
</feature>
<accession>A0ABP5DYF9</accession>
<evidence type="ECO:0000256" key="1">
    <source>
        <dbReference type="ARBA" id="ARBA00004651"/>
    </source>
</evidence>
<protein>
    <submittedName>
        <fullName evidence="10">Phosphatidylglycerol lysyltransferase domain-containing protein</fullName>
    </submittedName>
</protein>
<feature type="transmembrane region" description="Helical" evidence="7">
    <location>
        <begin position="21"/>
        <end position="39"/>
    </location>
</feature>
<feature type="transmembrane region" description="Helical" evidence="7">
    <location>
        <begin position="121"/>
        <end position="138"/>
    </location>
</feature>
<organism evidence="10 11">
    <name type="scientific">Catenulispora subtropica</name>
    <dbReference type="NCBI Taxonomy" id="450798"/>
    <lineage>
        <taxon>Bacteria</taxon>
        <taxon>Bacillati</taxon>
        <taxon>Actinomycetota</taxon>
        <taxon>Actinomycetes</taxon>
        <taxon>Catenulisporales</taxon>
        <taxon>Catenulisporaceae</taxon>
        <taxon>Catenulispora</taxon>
    </lineage>
</organism>
<keyword evidence="2" id="KW-1003">Cell membrane</keyword>
<sequence length="666" mass="73920">MTETANTGRARRFRASIPTLLVWYCRIVALMSILSALSPRTSQRIDRLPDYILFSLGFLLGVPSLGFGVLMLMLAAAIRRRKKVAWWLTMVLGVFVGPLGWLGISYALYGITWADLQPLPPLIVSFVIQAVFMALVVWSRKEFYAVFDAANFRLALIVLGVSLALSTLVGVTLVAWNDADLHTNLGDQALYTLKAGMAGTGLWWYDTAVEVPHWVDVAVNFLGSVMILAVAWALFQPRRGSVRHDPRDDDRLRVLLDKFGDQDSLGYFALRRDKNVMWSPTGKAAVAYRPVSGVSLAAGDPIGDVEAWPGAIEAWLAEARQHAWVPAVMGASEEGGKVFSRFGLDAVELGDEAVVEVDEFTLEGRAMRVVRQAYNRVERAGYRTRIRRHGDIPRAEMAQLMRNADAWRDGAVERGFSMALGRLGDSSDTQCVMVECLDADGVLRALLSFVPWGRRGLSLDLMRRERGTENGLVEFMVIDLIKAGPEHGVERVSLNFAMFRSIFERAGRIGAGPFLRLARVVLSVFSRWWQLESLYRANMKYRPVWEPRYLCFPKARDLARIAIAAGRAEGFLAFPTPRFLPRHRKCAPALEAAAAPAAEAEMEAEMEAEAEVELEAKPRVEPKAKPGVESEAKPEVEPRVEPSVEPKAKPSVESEAKPKAKPEAKL</sequence>
<evidence type="ECO:0000256" key="2">
    <source>
        <dbReference type="ARBA" id="ARBA00022475"/>
    </source>
</evidence>